<dbReference type="PANTHER" id="PTHR15337:SF11">
    <property type="entry name" value="THIOREDOXIN DOMAIN-CONTAINING PROTEIN"/>
    <property type="match status" value="1"/>
</dbReference>
<dbReference type="InterPro" id="IPR051099">
    <property type="entry name" value="AGR/TXD"/>
</dbReference>
<name>A0A2N3I0Z2_9BACT</name>
<dbReference type="CDD" id="cd02947">
    <property type="entry name" value="TRX_family"/>
    <property type="match status" value="1"/>
</dbReference>
<dbReference type="EMBL" id="MVDD01000004">
    <property type="protein sequence ID" value="PKQ63903.1"/>
    <property type="molecule type" value="Genomic_DNA"/>
</dbReference>
<dbReference type="PANTHER" id="PTHR15337">
    <property type="entry name" value="ANTERIOR GRADIENT PROTEIN-RELATED"/>
    <property type="match status" value="1"/>
</dbReference>
<comment type="caution">
    <text evidence="5">The sequence shown here is derived from an EMBL/GenBank/DDBJ whole genome shotgun (WGS) entry which is preliminary data.</text>
</comment>
<organism evidence="5 6">
    <name type="scientific">Labilibaculum filiforme</name>
    <dbReference type="NCBI Taxonomy" id="1940526"/>
    <lineage>
        <taxon>Bacteria</taxon>
        <taxon>Pseudomonadati</taxon>
        <taxon>Bacteroidota</taxon>
        <taxon>Bacteroidia</taxon>
        <taxon>Marinilabiliales</taxon>
        <taxon>Marinifilaceae</taxon>
        <taxon>Labilibaculum</taxon>
    </lineage>
</organism>
<dbReference type="InterPro" id="IPR036249">
    <property type="entry name" value="Thioredoxin-like_sf"/>
</dbReference>
<evidence type="ECO:0000256" key="1">
    <source>
        <dbReference type="ARBA" id="ARBA00022729"/>
    </source>
</evidence>
<dbReference type="OrthoDB" id="1099736at2"/>
<feature type="domain" description="Thioredoxin" evidence="4">
    <location>
        <begin position="15"/>
        <end position="133"/>
    </location>
</feature>
<dbReference type="InterPro" id="IPR017937">
    <property type="entry name" value="Thioredoxin_CS"/>
</dbReference>
<keyword evidence="2" id="KW-0676">Redox-active center</keyword>
<keyword evidence="1 3" id="KW-0732">Signal</keyword>
<gene>
    <name evidence="5" type="ORF">BZG02_07790</name>
</gene>
<dbReference type="AlphaFoldDB" id="A0A2N3I0Z2"/>
<protein>
    <recommendedName>
        <fullName evidence="4">Thioredoxin domain-containing protein</fullName>
    </recommendedName>
</protein>
<dbReference type="PROSITE" id="PS00194">
    <property type="entry name" value="THIOREDOXIN_1"/>
    <property type="match status" value="1"/>
</dbReference>
<evidence type="ECO:0000313" key="5">
    <source>
        <dbReference type="EMBL" id="PKQ63903.1"/>
    </source>
</evidence>
<keyword evidence="6" id="KW-1185">Reference proteome</keyword>
<reference evidence="5 6" key="1">
    <citation type="journal article" date="2017" name="Front. Microbiol.">
        <title>Labilibaculum manganireducens gen. nov., sp. nov. and Labilibaculum filiforme sp. nov., Novel Bacteroidetes Isolated from Subsurface Sediments of the Baltic Sea.</title>
        <authorList>
            <person name="Vandieken V."/>
            <person name="Marshall I.P."/>
            <person name="Niemann H."/>
            <person name="Engelen B."/>
            <person name="Cypionka H."/>
        </authorList>
    </citation>
    <scope>NUCLEOTIDE SEQUENCE [LARGE SCALE GENOMIC DNA]</scope>
    <source>
        <strain evidence="5 6">59.16B</strain>
    </source>
</reference>
<dbReference type="InterPro" id="IPR013766">
    <property type="entry name" value="Thioredoxin_domain"/>
</dbReference>
<dbReference type="Gene3D" id="3.40.30.10">
    <property type="entry name" value="Glutaredoxin"/>
    <property type="match status" value="1"/>
</dbReference>
<evidence type="ECO:0000313" key="6">
    <source>
        <dbReference type="Proteomes" id="UP000233535"/>
    </source>
</evidence>
<dbReference type="Pfam" id="PF00085">
    <property type="entry name" value="Thioredoxin"/>
    <property type="match status" value="1"/>
</dbReference>
<accession>A0A2N3I0Z2</accession>
<evidence type="ECO:0000259" key="4">
    <source>
        <dbReference type="PROSITE" id="PS51352"/>
    </source>
</evidence>
<dbReference type="RefSeq" id="WP_101260851.1">
    <property type="nucleotide sequence ID" value="NZ_MVDD01000004.1"/>
</dbReference>
<feature type="chain" id="PRO_5014956463" description="Thioredoxin domain-containing protein" evidence="3">
    <location>
        <begin position="20"/>
        <end position="135"/>
    </location>
</feature>
<evidence type="ECO:0000256" key="3">
    <source>
        <dbReference type="SAM" id="SignalP"/>
    </source>
</evidence>
<feature type="signal peptide" evidence="3">
    <location>
        <begin position="1"/>
        <end position="19"/>
    </location>
</feature>
<dbReference type="PROSITE" id="PS51352">
    <property type="entry name" value="THIOREDOXIN_2"/>
    <property type="match status" value="1"/>
</dbReference>
<sequence length="135" mass="15270">MKNIIITFIVLLFCGSVSAQGINFEKCTYEEGLIKANNENKLVFIDCYTEWCGPCKRLAKEVFTQEKIGAFYNTNFVCLKMDMEKGEGIELASFYEVKSYPTLLILNTEGEVLGRMNGRTAEDLIDQANGILKEK</sequence>
<dbReference type="SUPFAM" id="SSF52833">
    <property type="entry name" value="Thioredoxin-like"/>
    <property type="match status" value="1"/>
</dbReference>
<dbReference type="Proteomes" id="UP000233535">
    <property type="component" value="Unassembled WGS sequence"/>
</dbReference>
<proteinExistence type="predicted"/>
<evidence type="ECO:0000256" key="2">
    <source>
        <dbReference type="ARBA" id="ARBA00023284"/>
    </source>
</evidence>